<dbReference type="PANTHER" id="PTHR37023">
    <property type="entry name" value="TRANSPOSASE"/>
    <property type="match status" value="1"/>
</dbReference>
<gene>
    <name evidence="3" type="ORF">K8352_08710</name>
</gene>
<organism evidence="3 4">
    <name type="scientific">Cerina litoralis</name>
    <dbReference type="NCBI Taxonomy" id="2874477"/>
    <lineage>
        <taxon>Bacteria</taxon>
        <taxon>Pseudomonadati</taxon>
        <taxon>Bacteroidota</taxon>
        <taxon>Flavobacteriia</taxon>
        <taxon>Flavobacteriales</taxon>
        <taxon>Flavobacteriaceae</taxon>
        <taxon>Cerina</taxon>
    </lineage>
</organism>
<proteinExistence type="predicted"/>
<dbReference type="InterPro" id="IPR054832">
    <property type="entry name" value="transpos_IS91"/>
</dbReference>
<evidence type="ECO:0000259" key="2">
    <source>
        <dbReference type="Pfam" id="PF14319"/>
    </source>
</evidence>
<accession>A0AAE3JR14</accession>
<feature type="domain" description="Transposase zinc-binding" evidence="2">
    <location>
        <begin position="22"/>
        <end position="101"/>
    </location>
</feature>
<reference evidence="3" key="1">
    <citation type="submission" date="2023-02" db="EMBL/GenBank/DDBJ databases">
        <title>Genome of Flavobacteriaceae gen. nov. sp. strain F89.</title>
        <authorList>
            <person name="Wang Y."/>
        </authorList>
    </citation>
    <scope>NUCLEOTIDE SEQUENCE</scope>
    <source>
        <strain evidence="3">F89</strain>
    </source>
</reference>
<dbReference type="NCBIfam" id="NF033538">
    <property type="entry name" value="transpos_IS91"/>
    <property type="match status" value="1"/>
</dbReference>
<dbReference type="Proteomes" id="UP001200642">
    <property type="component" value="Unassembled WGS sequence"/>
</dbReference>
<evidence type="ECO:0000259" key="1">
    <source>
        <dbReference type="Pfam" id="PF04986"/>
    </source>
</evidence>
<evidence type="ECO:0000313" key="4">
    <source>
        <dbReference type="Proteomes" id="UP001200642"/>
    </source>
</evidence>
<sequence>MSRPLYQVADVLERNEESLSAYTGNTWQLRTLHALRKCRTAALGGHIDRCDNGQCRQLQLSYNSCRNRHCPQCQGHKREAWIRARGSELLNVPYFHVVFTLPDTLNQLCLHAPKTVYTILFGTAWGVLRDFGADPKFLGADMGMVAILHTWGQNLSLHPHLHCIVPGGGITANGKWKYARNKGKYLFPVKAMSKVFRARFVESLRKEFDRPRSFYDKLFAKDWVVYAKRPFASPQYVVEYLGRYTHKIAISNHRITSLADGRVSFTAKDYRKGGAVQLLGLSDAEFIRRFGLHILPKGFVRIRHYGILSSSRKKMVLPLLMAEMGRCTPEEKPPPILHRRCPRCKEGTLVTVFMFDGRGPPEHWMVKLENQNRNTPNKTA</sequence>
<dbReference type="RefSeq" id="WP_317901978.1">
    <property type="nucleotide sequence ID" value="NZ_JAIRBC010000011.1"/>
</dbReference>
<dbReference type="InterPro" id="IPR007069">
    <property type="entry name" value="Transposase_32"/>
</dbReference>
<dbReference type="EMBL" id="JAIRBC010000011">
    <property type="protein sequence ID" value="MCG2460828.1"/>
    <property type="molecule type" value="Genomic_DNA"/>
</dbReference>
<dbReference type="GO" id="GO:0006313">
    <property type="term" value="P:DNA transposition"/>
    <property type="evidence" value="ECO:0007669"/>
    <property type="project" value="InterPro"/>
</dbReference>
<dbReference type="GO" id="GO:0003677">
    <property type="term" value="F:DNA binding"/>
    <property type="evidence" value="ECO:0007669"/>
    <property type="project" value="InterPro"/>
</dbReference>
<dbReference type="PANTHER" id="PTHR37023:SF1">
    <property type="entry name" value="ISSOD25 TRANSPOSASE TNPA_ISSOD25"/>
    <property type="match status" value="1"/>
</dbReference>
<evidence type="ECO:0000313" key="3">
    <source>
        <dbReference type="EMBL" id="MCG2460828.1"/>
    </source>
</evidence>
<keyword evidence="4" id="KW-1185">Reference proteome</keyword>
<dbReference type="Pfam" id="PF04986">
    <property type="entry name" value="Y2_Tnp"/>
    <property type="match status" value="1"/>
</dbReference>
<protein>
    <submittedName>
        <fullName evidence="3">IS91 family transposase</fullName>
    </submittedName>
</protein>
<dbReference type="AlphaFoldDB" id="A0AAE3JR14"/>
<dbReference type="Pfam" id="PF14319">
    <property type="entry name" value="Zn_Tnp_IS91"/>
    <property type="match status" value="1"/>
</dbReference>
<dbReference type="GO" id="GO:0004803">
    <property type="term" value="F:transposase activity"/>
    <property type="evidence" value="ECO:0007669"/>
    <property type="project" value="InterPro"/>
</dbReference>
<feature type="domain" description="Transposase IS801/IS1294" evidence="1">
    <location>
        <begin position="143"/>
        <end position="313"/>
    </location>
</feature>
<name>A0AAE3JR14_9FLAO</name>
<dbReference type="InterPro" id="IPR026889">
    <property type="entry name" value="Zn_Tnp"/>
</dbReference>
<comment type="caution">
    <text evidence="3">The sequence shown here is derived from an EMBL/GenBank/DDBJ whole genome shotgun (WGS) entry which is preliminary data.</text>
</comment>